<feature type="domain" description="HAMP" evidence="7">
    <location>
        <begin position="223"/>
        <end position="275"/>
    </location>
</feature>
<dbReference type="CDD" id="cd06225">
    <property type="entry name" value="HAMP"/>
    <property type="match status" value="1"/>
</dbReference>
<keyword evidence="9" id="KW-1185">Reference proteome</keyword>
<dbReference type="InterPro" id="IPR004089">
    <property type="entry name" value="MCPsignal_dom"/>
</dbReference>
<dbReference type="PANTHER" id="PTHR32089:SF112">
    <property type="entry name" value="LYSOZYME-LIKE PROTEIN-RELATED"/>
    <property type="match status" value="1"/>
</dbReference>
<keyword evidence="1" id="KW-0812">Transmembrane</keyword>
<gene>
    <name evidence="8" type="ORF">GCM10010466_43420</name>
</gene>
<organism evidence="8 9">
    <name type="scientific">Planomonospora alba</name>
    <dbReference type="NCBI Taxonomy" id="161354"/>
    <lineage>
        <taxon>Bacteria</taxon>
        <taxon>Bacillati</taxon>
        <taxon>Actinomycetota</taxon>
        <taxon>Actinomycetes</taxon>
        <taxon>Streptosporangiales</taxon>
        <taxon>Streptosporangiaceae</taxon>
        <taxon>Planomonospora</taxon>
    </lineage>
</organism>
<dbReference type="Pfam" id="PF00672">
    <property type="entry name" value="HAMP"/>
    <property type="match status" value="1"/>
</dbReference>
<dbReference type="Proteomes" id="UP001500320">
    <property type="component" value="Unassembled WGS sequence"/>
</dbReference>
<dbReference type="EMBL" id="BAAAUT010000035">
    <property type="protein sequence ID" value="GAA3147688.1"/>
    <property type="molecule type" value="Genomic_DNA"/>
</dbReference>
<evidence type="ECO:0000256" key="2">
    <source>
        <dbReference type="ARBA" id="ARBA00022989"/>
    </source>
</evidence>
<proteinExistence type="inferred from homology"/>
<protein>
    <submittedName>
        <fullName evidence="8">Methyl-accepting chemotaxis protein</fullName>
    </submittedName>
</protein>
<dbReference type="Gene3D" id="1.10.287.950">
    <property type="entry name" value="Methyl-accepting chemotaxis protein"/>
    <property type="match status" value="1"/>
</dbReference>
<dbReference type="RefSeq" id="WP_344862348.1">
    <property type="nucleotide sequence ID" value="NZ_BAAAUT010000035.1"/>
</dbReference>
<sequence length="538" mass="55768">MSRLSGLSVGKRLGLSFSLVAGLIAVAVGVGQWGMQRQADISVRMTQLEQVEDDIQTFVYHVADATSWQGLVVADAGAYGGAAAIAPDSYNRSELMKTKEALFATLDGTHTQYMTAAEREKFDQLRPAWEDFFVWDDRIVEMLRADTRAGRVEAMDNINEGPAADAWALGIMVSDELQDSIAKRIAALEAEAGEVSATGERVLWGALAVALLLAVVLSAGVTRSVVRPLHTVMEALGRLARGDLTVHLGMKRRDELGRLGEALDATAASLRATVATVIDHSDTLAASSERLSQVSERISSSAAEVSAQSGVVAAAASDVSHNVQTVAAGGQEMGAAIGEISRGTSDAAQVAAEAVTVARETNAMMSQLGASSAEIGDVVKTITSIAGQTNLLALNATIEAARAGEAGKGFAVVAGEVKDLAQETAKATEDISQRVAAIQADTAAAMAAIDRIGEITGRIDGHQAAIAAAVEEQTATTGEMNRNIADAAASSNQIAVNIAGVAQAAVVTTEGVTQARQSAAELAGMSRSLRDLVGRFTI</sequence>
<name>A0ABP6NHI0_9ACTN</name>
<comment type="similarity">
    <text evidence="4">Belongs to the methyl-accepting chemotaxis (MCP) protein family.</text>
</comment>
<evidence type="ECO:0000313" key="8">
    <source>
        <dbReference type="EMBL" id="GAA3147688.1"/>
    </source>
</evidence>
<accession>A0ABP6NHI0</accession>
<evidence type="ECO:0000256" key="1">
    <source>
        <dbReference type="ARBA" id="ARBA00022692"/>
    </source>
</evidence>
<feature type="domain" description="Methyl-accepting transducer" evidence="6">
    <location>
        <begin position="287"/>
        <end position="520"/>
    </location>
</feature>
<evidence type="ECO:0000259" key="6">
    <source>
        <dbReference type="PROSITE" id="PS50111"/>
    </source>
</evidence>
<evidence type="ECO:0000256" key="5">
    <source>
        <dbReference type="PROSITE-ProRule" id="PRU00284"/>
    </source>
</evidence>
<evidence type="ECO:0000259" key="7">
    <source>
        <dbReference type="PROSITE" id="PS50885"/>
    </source>
</evidence>
<dbReference type="SUPFAM" id="SSF58104">
    <property type="entry name" value="Methyl-accepting chemotaxis protein (MCP) signaling domain"/>
    <property type="match status" value="1"/>
</dbReference>
<dbReference type="SMART" id="SM00283">
    <property type="entry name" value="MA"/>
    <property type="match status" value="1"/>
</dbReference>
<dbReference type="InterPro" id="IPR003660">
    <property type="entry name" value="HAMP_dom"/>
</dbReference>
<evidence type="ECO:0000256" key="4">
    <source>
        <dbReference type="ARBA" id="ARBA00029447"/>
    </source>
</evidence>
<keyword evidence="3 5" id="KW-0807">Transducer</keyword>
<dbReference type="PANTHER" id="PTHR32089">
    <property type="entry name" value="METHYL-ACCEPTING CHEMOTAXIS PROTEIN MCPB"/>
    <property type="match status" value="1"/>
</dbReference>
<evidence type="ECO:0000313" key="9">
    <source>
        <dbReference type="Proteomes" id="UP001500320"/>
    </source>
</evidence>
<reference evidence="9" key="1">
    <citation type="journal article" date="2019" name="Int. J. Syst. Evol. Microbiol.">
        <title>The Global Catalogue of Microorganisms (GCM) 10K type strain sequencing project: providing services to taxonomists for standard genome sequencing and annotation.</title>
        <authorList>
            <consortium name="The Broad Institute Genomics Platform"/>
            <consortium name="The Broad Institute Genome Sequencing Center for Infectious Disease"/>
            <person name="Wu L."/>
            <person name="Ma J."/>
        </authorList>
    </citation>
    <scope>NUCLEOTIDE SEQUENCE [LARGE SCALE GENOMIC DNA]</scope>
    <source>
        <strain evidence="9">JCM 9373</strain>
    </source>
</reference>
<evidence type="ECO:0000256" key="3">
    <source>
        <dbReference type="ARBA" id="ARBA00023224"/>
    </source>
</evidence>
<dbReference type="SMART" id="SM00304">
    <property type="entry name" value="HAMP"/>
    <property type="match status" value="1"/>
</dbReference>
<dbReference type="PROSITE" id="PS50111">
    <property type="entry name" value="CHEMOTAXIS_TRANSDUC_2"/>
    <property type="match status" value="1"/>
</dbReference>
<dbReference type="Pfam" id="PF00015">
    <property type="entry name" value="MCPsignal"/>
    <property type="match status" value="1"/>
</dbReference>
<comment type="caution">
    <text evidence="8">The sequence shown here is derived from an EMBL/GenBank/DDBJ whole genome shotgun (WGS) entry which is preliminary data.</text>
</comment>
<dbReference type="PROSITE" id="PS50885">
    <property type="entry name" value="HAMP"/>
    <property type="match status" value="1"/>
</dbReference>
<keyword evidence="2" id="KW-0472">Membrane</keyword>
<keyword evidence="2" id="KW-1133">Transmembrane helix</keyword>